<dbReference type="PROSITE" id="PS51883">
    <property type="entry name" value="OBG"/>
    <property type="match status" value="1"/>
</dbReference>
<evidence type="ECO:0000256" key="3">
    <source>
        <dbReference type="ARBA" id="ARBA00022490"/>
    </source>
</evidence>
<keyword evidence="8 9" id="KW-0342">GTP-binding</keyword>
<feature type="binding site" evidence="9">
    <location>
        <begin position="311"/>
        <end position="313"/>
    </location>
    <ligand>
        <name>GTP</name>
        <dbReference type="ChEBI" id="CHEBI:37565"/>
    </ligand>
</feature>
<dbReference type="SUPFAM" id="SSF102741">
    <property type="entry name" value="Obg GTP-binding protein C-terminal domain"/>
    <property type="match status" value="1"/>
</dbReference>
<dbReference type="Gene3D" id="2.70.210.12">
    <property type="entry name" value="GTP1/OBG domain"/>
    <property type="match status" value="1"/>
</dbReference>
<feature type="binding site" evidence="9">
    <location>
        <begin position="190"/>
        <end position="194"/>
    </location>
    <ligand>
        <name>GTP</name>
        <dbReference type="ChEBI" id="CHEBI:37565"/>
    </ligand>
</feature>
<dbReference type="SUPFAM" id="SSF52540">
    <property type="entry name" value="P-loop containing nucleoside triphosphate hydrolases"/>
    <property type="match status" value="1"/>
</dbReference>
<evidence type="ECO:0000256" key="9">
    <source>
        <dbReference type="HAMAP-Rule" id="MF_01454"/>
    </source>
</evidence>
<dbReference type="NCBIfam" id="NF008954">
    <property type="entry name" value="PRK12296.1"/>
    <property type="match status" value="1"/>
</dbReference>
<feature type="binding site" evidence="9">
    <location>
        <begin position="282"/>
        <end position="285"/>
    </location>
    <ligand>
        <name>GTP</name>
        <dbReference type="ChEBI" id="CHEBI:37565"/>
    </ligand>
</feature>
<keyword evidence="3 9" id="KW-0963">Cytoplasm</keyword>
<feature type="binding site" evidence="9">
    <location>
        <position position="172"/>
    </location>
    <ligand>
        <name>Mg(2+)</name>
        <dbReference type="ChEBI" id="CHEBI:18420"/>
    </ligand>
</feature>
<comment type="caution">
    <text evidence="13">The sequence shown here is derived from an EMBL/GenBank/DDBJ whole genome shotgun (WGS) entry which is preliminary data.</text>
</comment>
<dbReference type="GO" id="GO:0005525">
    <property type="term" value="F:GTP binding"/>
    <property type="evidence" value="ECO:0007669"/>
    <property type="project" value="UniProtKB-UniRule"/>
</dbReference>
<dbReference type="HAMAP" id="MF_01454">
    <property type="entry name" value="GTPase_Obg"/>
    <property type="match status" value="1"/>
</dbReference>
<feature type="domain" description="OBG-type G" evidence="10">
    <location>
        <begin position="159"/>
        <end position="330"/>
    </location>
</feature>
<dbReference type="Gene3D" id="3.30.300.350">
    <property type="entry name" value="GTP-binding protein OBG, C-terminal domain"/>
    <property type="match status" value="1"/>
</dbReference>
<evidence type="ECO:0000313" key="14">
    <source>
        <dbReference type="Proteomes" id="UP000036873"/>
    </source>
</evidence>
<comment type="subcellular location">
    <subcellularLocation>
        <location evidence="9">Cytoplasm</location>
    </subcellularLocation>
</comment>
<dbReference type="InterPro" id="IPR014100">
    <property type="entry name" value="GTP-bd_Obg/CgtA"/>
</dbReference>
<dbReference type="InterPro" id="IPR036346">
    <property type="entry name" value="GTP-bd_prot_GTP1/OBG_C_sf"/>
</dbReference>
<evidence type="ECO:0000256" key="2">
    <source>
        <dbReference type="ARBA" id="ARBA00007699"/>
    </source>
</evidence>
<evidence type="ECO:0000259" key="12">
    <source>
        <dbReference type="PROSITE" id="PS51883"/>
    </source>
</evidence>
<proteinExistence type="inferred from homology"/>
<evidence type="ECO:0000259" key="10">
    <source>
        <dbReference type="PROSITE" id="PS51710"/>
    </source>
</evidence>
<dbReference type="FunFam" id="2.70.210.12:FF:000001">
    <property type="entry name" value="GTPase Obg"/>
    <property type="match status" value="1"/>
</dbReference>
<name>A0A0L6TY18_9FIRM</name>
<dbReference type="Proteomes" id="UP000036873">
    <property type="component" value="Unassembled WGS sequence"/>
</dbReference>
<gene>
    <name evidence="9" type="primary">obg</name>
    <name evidence="13" type="ORF">AKG39_14785</name>
</gene>
<dbReference type="Pfam" id="PF01018">
    <property type="entry name" value="GTP1_OBG"/>
    <property type="match status" value="1"/>
</dbReference>
<evidence type="ECO:0000313" key="13">
    <source>
        <dbReference type="EMBL" id="KNZ40967.1"/>
    </source>
</evidence>
<dbReference type="InterPro" id="IPR015349">
    <property type="entry name" value="OCT_dom"/>
</dbReference>
<dbReference type="NCBIfam" id="NF008956">
    <property type="entry name" value="PRK12299.1"/>
    <property type="match status" value="1"/>
</dbReference>
<keyword evidence="14" id="KW-1185">Reference proteome</keyword>
<dbReference type="InterPro" id="IPR006073">
    <property type="entry name" value="GTP-bd"/>
</dbReference>
<evidence type="ECO:0000256" key="5">
    <source>
        <dbReference type="ARBA" id="ARBA00022741"/>
    </source>
</evidence>
<dbReference type="InterPro" id="IPR027417">
    <property type="entry name" value="P-loop_NTPase"/>
</dbReference>
<dbReference type="OrthoDB" id="9807318at2"/>
<feature type="binding site" evidence="9">
    <location>
        <begin position="212"/>
        <end position="215"/>
    </location>
    <ligand>
        <name>GTP</name>
        <dbReference type="ChEBI" id="CHEBI:37565"/>
    </ligand>
</feature>
<feature type="binding site" evidence="9">
    <location>
        <begin position="165"/>
        <end position="172"/>
    </location>
    <ligand>
        <name>GTP</name>
        <dbReference type="ChEBI" id="CHEBI:37565"/>
    </ligand>
</feature>
<dbReference type="PATRIC" id="fig|52689.4.peg.2473"/>
<organism evidence="13 14">
    <name type="scientific">Acetobacterium bakii</name>
    <dbReference type="NCBI Taxonomy" id="52689"/>
    <lineage>
        <taxon>Bacteria</taxon>
        <taxon>Bacillati</taxon>
        <taxon>Bacillota</taxon>
        <taxon>Clostridia</taxon>
        <taxon>Eubacteriales</taxon>
        <taxon>Eubacteriaceae</taxon>
        <taxon>Acetobacterium</taxon>
    </lineage>
</organism>
<evidence type="ECO:0000259" key="11">
    <source>
        <dbReference type="PROSITE" id="PS51881"/>
    </source>
</evidence>
<dbReference type="InterPro" id="IPR006169">
    <property type="entry name" value="GTP1_OBG_dom"/>
</dbReference>
<evidence type="ECO:0000256" key="1">
    <source>
        <dbReference type="ARBA" id="ARBA00001946"/>
    </source>
</evidence>
<reference evidence="14" key="1">
    <citation type="submission" date="2015-07" db="EMBL/GenBank/DDBJ databases">
        <title>Draft genome sequence of Acetobacterium bakii DSM 8293, a potential psychrophilic chemical producer through syngas fermentation.</title>
        <authorList>
            <person name="Song Y."/>
            <person name="Hwang S."/>
            <person name="Cho B.-K."/>
        </authorList>
    </citation>
    <scope>NUCLEOTIDE SEQUENCE [LARGE SCALE GENOMIC DNA]</scope>
    <source>
        <strain evidence="14">DSM 8239</strain>
    </source>
</reference>
<dbReference type="EMBL" id="LGYO01000040">
    <property type="protein sequence ID" value="KNZ40967.1"/>
    <property type="molecule type" value="Genomic_DNA"/>
</dbReference>
<dbReference type="Pfam" id="PF01926">
    <property type="entry name" value="MMR_HSR1"/>
    <property type="match status" value="1"/>
</dbReference>
<dbReference type="Gene3D" id="3.40.50.300">
    <property type="entry name" value="P-loop containing nucleotide triphosphate hydrolases"/>
    <property type="match status" value="1"/>
</dbReference>
<dbReference type="SUPFAM" id="SSF82051">
    <property type="entry name" value="Obg GTP-binding protein N-terminal domain"/>
    <property type="match status" value="1"/>
</dbReference>
<dbReference type="PANTHER" id="PTHR11702:SF31">
    <property type="entry name" value="MITOCHONDRIAL RIBOSOME-ASSOCIATED GTPASE 2"/>
    <property type="match status" value="1"/>
</dbReference>
<dbReference type="RefSeq" id="WP_050741175.1">
    <property type="nucleotide sequence ID" value="NZ_LGYO01000040.1"/>
</dbReference>
<dbReference type="Pfam" id="PF09269">
    <property type="entry name" value="DUF1967"/>
    <property type="match status" value="1"/>
</dbReference>
<dbReference type="InterPro" id="IPR045086">
    <property type="entry name" value="OBG_GTPase"/>
</dbReference>
<dbReference type="NCBIfam" id="NF008955">
    <property type="entry name" value="PRK12297.1"/>
    <property type="match status" value="1"/>
</dbReference>
<evidence type="ECO:0000256" key="4">
    <source>
        <dbReference type="ARBA" id="ARBA00022723"/>
    </source>
</evidence>
<evidence type="ECO:0000256" key="7">
    <source>
        <dbReference type="ARBA" id="ARBA00022842"/>
    </source>
</evidence>
<keyword evidence="4 9" id="KW-0479">Metal-binding</keyword>
<evidence type="ECO:0000256" key="8">
    <source>
        <dbReference type="ARBA" id="ARBA00023134"/>
    </source>
</evidence>
<sequence>MFVDKAEIILKAGNGGHGGVSFRREKYVPMGGPDGGHGGHGGNIVFVADQGYRTLMEFKYKRKHKAENGENGTGGRSAGKSGEELIIKVPVGTLIKDKETGRVICDLSENGQSFRVAEGGRGGRGNMNFATPTRQAPRFAQGGIRGQERTVILELKLLADVGLIGFPNVGKSTLLSVVTKARPKIANYHFTTIVPNLGVVEWRNFSTFVIADIPGLIEGAHEGTGLGDQFLRHVERTKLLVHLLDASGSEGRDPIEDFHAINYELEKYNKKLAERVQIVALNKVDLILEDEGVEEIKGKLEALGYEVFIISAVTGRGLDQLMSRVVLLLDEIGEVEPIFDIEPVEETIYTPEFRNNQFTAEKIDDVFVVDGEFLDRLINSVNFEDLDSIGFFQRILKDKGVFTKLEEMGIKDGDFVRLREVEFEYYK</sequence>
<dbReference type="NCBIfam" id="TIGR02729">
    <property type="entry name" value="Obg_CgtA"/>
    <property type="match status" value="1"/>
</dbReference>
<feature type="domain" description="OCT" evidence="11">
    <location>
        <begin position="345"/>
        <end position="427"/>
    </location>
</feature>
<dbReference type="CDD" id="cd01898">
    <property type="entry name" value="Obg"/>
    <property type="match status" value="1"/>
</dbReference>
<dbReference type="GO" id="GO:0005737">
    <property type="term" value="C:cytoplasm"/>
    <property type="evidence" value="ECO:0007669"/>
    <property type="project" value="UniProtKB-SubCell"/>
</dbReference>
<dbReference type="NCBIfam" id="TIGR03595">
    <property type="entry name" value="Obg_CgtA_exten"/>
    <property type="match status" value="1"/>
</dbReference>
<dbReference type="PROSITE" id="PS51881">
    <property type="entry name" value="OCT"/>
    <property type="match status" value="1"/>
</dbReference>
<keyword evidence="5 9" id="KW-0547">Nucleotide-binding</keyword>
<comment type="similarity">
    <text evidence="2 9">Belongs to the TRAFAC class OBG-HflX-like GTPase superfamily. OBG GTPase family.</text>
</comment>
<comment type="subunit">
    <text evidence="9">Monomer.</text>
</comment>
<comment type="cofactor">
    <cofactor evidence="1 9">
        <name>Mg(2+)</name>
        <dbReference type="ChEBI" id="CHEBI:18420"/>
    </cofactor>
</comment>
<accession>A0A0L6TY18</accession>
<dbReference type="AlphaFoldDB" id="A0A0L6TY18"/>
<comment type="function">
    <text evidence="9">An essential GTPase which binds GTP, GDP and possibly (p)ppGpp with moderate affinity, with high nucleotide exchange rates and a fairly low GTP hydrolysis rate. Plays a role in control of the cell cycle, stress response, ribosome biogenesis and in those bacteria that undergo differentiation, in morphogenesis control.</text>
</comment>
<dbReference type="GO" id="GO:0003924">
    <property type="term" value="F:GTPase activity"/>
    <property type="evidence" value="ECO:0007669"/>
    <property type="project" value="UniProtKB-UniRule"/>
</dbReference>
<dbReference type="PROSITE" id="PS00905">
    <property type="entry name" value="GTP1_OBG"/>
    <property type="match status" value="1"/>
</dbReference>
<dbReference type="PROSITE" id="PS51710">
    <property type="entry name" value="G_OBG"/>
    <property type="match status" value="1"/>
</dbReference>
<dbReference type="InterPro" id="IPR036726">
    <property type="entry name" value="GTP1_OBG_dom_sf"/>
</dbReference>
<dbReference type="GO" id="GO:0000287">
    <property type="term" value="F:magnesium ion binding"/>
    <property type="evidence" value="ECO:0007669"/>
    <property type="project" value="InterPro"/>
</dbReference>
<dbReference type="InterPro" id="IPR031167">
    <property type="entry name" value="G_OBG"/>
</dbReference>
<keyword evidence="7 9" id="KW-0460">Magnesium</keyword>
<protein>
    <recommendedName>
        <fullName evidence="9">GTPase Obg</fullName>
        <ecNumber evidence="9">3.6.5.-</ecNumber>
    </recommendedName>
    <alternativeName>
        <fullName evidence="9">GTP-binding protein Obg</fullName>
    </alternativeName>
</protein>
<dbReference type="STRING" id="52689.AKG39_14785"/>
<dbReference type="PRINTS" id="PR00326">
    <property type="entry name" value="GTP1OBG"/>
</dbReference>
<feature type="domain" description="Obg" evidence="12">
    <location>
        <begin position="1"/>
        <end position="158"/>
    </location>
</feature>
<feature type="binding site" evidence="9">
    <location>
        <position position="192"/>
    </location>
    <ligand>
        <name>Mg(2+)</name>
        <dbReference type="ChEBI" id="CHEBI:18420"/>
    </ligand>
</feature>
<evidence type="ECO:0000256" key="6">
    <source>
        <dbReference type="ARBA" id="ARBA00022801"/>
    </source>
</evidence>
<dbReference type="GO" id="GO:0042254">
    <property type="term" value="P:ribosome biogenesis"/>
    <property type="evidence" value="ECO:0007669"/>
    <property type="project" value="UniProtKB-UniRule"/>
</dbReference>
<dbReference type="PANTHER" id="PTHR11702">
    <property type="entry name" value="DEVELOPMENTALLY REGULATED GTP-BINDING PROTEIN-RELATED"/>
    <property type="match status" value="1"/>
</dbReference>
<dbReference type="EC" id="3.6.5.-" evidence="9"/>
<keyword evidence="6 9" id="KW-0378">Hydrolase</keyword>
<dbReference type="InterPro" id="IPR006074">
    <property type="entry name" value="GTP1-OBG_CS"/>
</dbReference>